<dbReference type="Gene3D" id="1.25.40.10">
    <property type="entry name" value="Tetratricopeptide repeat domain"/>
    <property type="match status" value="1"/>
</dbReference>
<evidence type="ECO:0000256" key="2">
    <source>
        <dbReference type="SAM" id="MobiDB-lite"/>
    </source>
</evidence>
<dbReference type="Pfam" id="PF13243">
    <property type="entry name" value="SQHop_cyclase_C"/>
    <property type="match status" value="1"/>
</dbReference>
<dbReference type="InterPro" id="IPR044563">
    <property type="entry name" value="Sgt1-like"/>
</dbReference>
<dbReference type="SUPFAM" id="SSF49764">
    <property type="entry name" value="HSP20-like chaperones"/>
    <property type="match status" value="1"/>
</dbReference>
<evidence type="ECO:0000256" key="1">
    <source>
        <dbReference type="ARBA" id="ARBA00008509"/>
    </source>
</evidence>
<feature type="domain" description="CS" evidence="4">
    <location>
        <begin position="220"/>
        <end position="307"/>
    </location>
</feature>
<dbReference type="SUPFAM" id="SSF48452">
    <property type="entry name" value="TPR-like"/>
    <property type="match status" value="1"/>
</dbReference>
<evidence type="ECO:0000313" key="5">
    <source>
        <dbReference type="EMBL" id="CRK43968.1"/>
    </source>
</evidence>
<gene>
    <name evidence="5" type="ORF">BN1723_005953</name>
</gene>
<dbReference type="EMBL" id="CVQI01033717">
    <property type="protein sequence ID" value="CRK43968.1"/>
    <property type="molecule type" value="Genomic_DNA"/>
</dbReference>
<dbReference type="PROSITE" id="PS51048">
    <property type="entry name" value="SGS"/>
    <property type="match status" value="1"/>
</dbReference>
<comment type="similarity">
    <text evidence="1">Belongs to the SGT1 family.</text>
</comment>
<dbReference type="SUPFAM" id="SSF48239">
    <property type="entry name" value="Terpenoid cyclases/Protein prenyltransferases"/>
    <property type="match status" value="1"/>
</dbReference>
<dbReference type="InterPro" id="IPR007699">
    <property type="entry name" value="SGS_dom"/>
</dbReference>
<dbReference type="InterPro" id="IPR032696">
    <property type="entry name" value="SQ_cyclase_C"/>
</dbReference>
<proteinExistence type="inferred from homology"/>
<evidence type="ECO:0008006" key="7">
    <source>
        <dbReference type="Google" id="ProtNLM"/>
    </source>
</evidence>
<reference evidence="6" key="1">
    <citation type="submission" date="2015-05" db="EMBL/GenBank/DDBJ databases">
        <authorList>
            <person name="Fogelqvist Johan"/>
        </authorList>
    </citation>
    <scope>NUCLEOTIDE SEQUENCE [LARGE SCALE GENOMIC DNA]</scope>
</reference>
<dbReference type="Pfam" id="PF05002">
    <property type="entry name" value="SGS"/>
    <property type="match status" value="1"/>
</dbReference>
<dbReference type="Pfam" id="PF04969">
    <property type="entry name" value="CS"/>
    <property type="match status" value="1"/>
</dbReference>
<evidence type="ECO:0000259" key="4">
    <source>
        <dbReference type="PROSITE" id="PS51203"/>
    </source>
</evidence>
<dbReference type="PANTHER" id="PTHR45862">
    <property type="entry name" value="PROTEIN SGT1 HOMOLOG"/>
    <property type="match status" value="1"/>
</dbReference>
<evidence type="ECO:0000259" key="3">
    <source>
        <dbReference type="PROSITE" id="PS51048"/>
    </source>
</evidence>
<dbReference type="InterPro" id="IPR008930">
    <property type="entry name" value="Terpenoid_cyclase/PrenylTrfase"/>
</dbReference>
<feature type="region of interest" description="Disordered" evidence="2">
    <location>
        <begin position="414"/>
        <end position="445"/>
    </location>
</feature>
<dbReference type="Proteomes" id="UP000045706">
    <property type="component" value="Unassembled WGS sequence"/>
</dbReference>
<feature type="compositionally biased region" description="Basic and acidic residues" evidence="2">
    <location>
        <begin position="414"/>
        <end position="425"/>
    </location>
</feature>
<dbReference type="InterPro" id="IPR007052">
    <property type="entry name" value="CS_dom"/>
</dbReference>
<dbReference type="PROSITE" id="PS51203">
    <property type="entry name" value="CS"/>
    <property type="match status" value="1"/>
</dbReference>
<dbReference type="GO" id="GO:0051087">
    <property type="term" value="F:protein-folding chaperone binding"/>
    <property type="evidence" value="ECO:0007669"/>
    <property type="project" value="InterPro"/>
</dbReference>
<dbReference type="InterPro" id="IPR011990">
    <property type="entry name" value="TPR-like_helical_dom_sf"/>
</dbReference>
<name>A0A0G4NC12_VERLO</name>
<dbReference type="Gene3D" id="2.60.40.790">
    <property type="match status" value="1"/>
</dbReference>
<sequence>MSTTAGQAGLALVEAKDYAAALPKLNTALAGSSSPTWLLARSKCHIAQASYELALRDAEAAYLSAASRGSRPLMIDAQYRRAVALFRLGRPADADACALWAMKLAEGISMRDAANLVPSPGTDWRPSRAAHLAEIKEVTARSGQAAMTEKKFGAIWNTAAALRAQVLAALERVPEGDEQARLTVALVPVERKQEDAEEDQLVREAVAEKKAAEAAQREKPKEVRADFFQSSASVSVSVFVKGVPKDAFRAEFTEDLVRLSHIPGHEPWYEIPLYGQIDPAQCKSTVTPNKVELSLKKREPVKWGTLRRAADAPAAAPAKVAAAPAPAPAAAAPSSSRTGAKNWDKVLADEDDTEKESVNDFFKTLYKGATDEQKRAMMKSFTESNGTSLSTNWEDVKTGMVETVPPEGVNVKKWEACRPPDEGSKAVRPCRTRRLSKTTQSPSLSRRRIMLPSSSSMCWKVEAAACHAAKRFRASGVVGARSGVWKGGDHQTLAGVGDVYETSAPSRKGCDFLVGKQRFDGGWSESYKACETMKWVEHPSGSLVVQTAWAALALMEAKYPDVGPIKRAIRFIMSRQQSNGEWLAESIECVFNKSCMITYPNYKSIFPIKALGLFAKKYPDEVINLEEED</sequence>
<dbReference type="Gene3D" id="1.50.10.20">
    <property type="match status" value="1"/>
</dbReference>
<accession>A0A0G4NC12</accession>
<dbReference type="AlphaFoldDB" id="A0A0G4NC12"/>
<dbReference type="InterPro" id="IPR008978">
    <property type="entry name" value="HSP20-like_chaperone"/>
</dbReference>
<evidence type="ECO:0000313" key="6">
    <source>
        <dbReference type="Proteomes" id="UP000045706"/>
    </source>
</evidence>
<protein>
    <recommendedName>
        <fullName evidence="7">SGS domain-containing protein</fullName>
    </recommendedName>
</protein>
<feature type="domain" description="SGS" evidence="3">
    <location>
        <begin position="331"/>
        <end position="416"/>
    </location>
</feature>
<dbReference type="CDD" id="cd06466">
    <property type="entry name" value="p23_CS_SGT1_like"/>
    <property type="match status" value="1"/>
</dbReference>
<organism evidence="5 6">
    <name type="scientific">Verticillium longisporum</name>
    <name type="common">Verticillium dahliae var. longisporum</name>
    <dbReference type="NCBI Taxonomy" id="100787"/>
    <lineage>
        <taxon>Eukaryota</taxon>
        <taxon>Fungi</taxon>
        <taxon>Dikarya</taxon>
        <taxon>Ascomycota</taxon>
        <taxon>Pezizomycotina</taxon>
        <taxon>Sordariomycetes</taxon>
        <taxon>Hypocreomycetidae</taxon>
        <taxon>Glomerellales</taxon>
        <taxon>Plectosphaerellaceae</taxon>
        <taxon>Verticillium</taxon>
    </lineage>
</organism>